<keyword evidence="6 8" id="KW-0472">Membrane</keyword>
<evidence type="ECO:0008006" key="14">
    <source>
        <dbReference type="Google" id="ProtNLM"/>
    </source>
</evidence>
<comment type="caution">
    <text evidence="12">The sequence shown here is derived from an EMBL/GenBank/DDBJ whole genome shotgun (WGS) entry which is preliminary data.</text>
</comment>
<keyword evidence="4 8" id="KW-0812">Transmembrane</keyword>
<dbReference type="Pfam" id="PF07715">
    <property type="entry name" value="Plug"/>
    <property type="match status" value="1"/>
</dbReference>
<evidence type="ECO:0000256" key="6">
    <source>
        <dbReference type="ARBA" id="ARBA00023136"/>
    </source>
</evidence>
<evidence type="ECO:0000256" key="8">
    <source>
        <dbReference type="PROSITE-ProRule" id="PRU01360"/>
    </source>
</evidence>
<evidence type="ECO:0000259" key="10">
    <source>
        <dbReference type="Pfam" id="PF00593"/>
    </source>
</evidence>
<reference evidence="12 13" key="1">
    <citation type="submission" date="2017-11" db="EMBL/GenBank/DDBJ databases">
        <title>Infants hospitalized years apart are colonized by the same room-sourced microbial strains.</title>
        <authorList>
            <person name="Brooks B."/>
            <person name="Olm M.R."/>
            <person name="Firek B.A."/>
            <person name="Baker R."/>
            <person name="Thomas B.C."/>
            <person name="Morowitz M.J."/>
            <person name="Banfield J.F."/>
        </authorList>
    </citation>
    <scope>NUCLEOTIDE SEQUENCE [LARGE SCALE GENOMIC DNA]</scope>
    <source>
        <strain evidence="12">S2_009_000_R2_76</strain>
    </source>
</reference>
<dbReference type="InterPro" id="IPR036942">
    <property type="entry name" value="Beta-barrel_TonB_sf"/>
</dbReference>
<keyword evidence="3 8" id="KW-1134">Transmembrane beta strand</keyword>
<comment type="similarity">
    <text evidence="8 9">Belongs to the TonB-dependent receptor family.</text>
</comment>
<dbReference type="EMBL" id="QFOI01000002">
    <property type="protein sequence ID" value="PZP52603.1"/>
    <property type="molecule type" value="Genomic_DNA"/>
</dbReference>
<dbReference type="GO" id="GO:0009279">
    <property type="term" value="C:cell outer membrane"/>
    <property type="evidence" value="ECO:0007669"/>
    <property type="project" value="UniProtKB-SubCell"/>
</dbReference>
<keyword evidence="5 9" id="KW-0798">TonB box</keyword>
<evidence type="ECO:0000313" key="12">
    <source>
        <dbReference type="EMBL" id="PZP52603.1"/>
    </source>
</evidence>
<dbReference type="InterPro" id="IPR023996">
    <property type="entry name" value="TonB-dep_OMP_SusC/RagA"/>
</dbReference>
<feature type="domain" description="TonB-dependent receptor plug" evidence="11">
    <location>
        <begin position="121"/>
        <end position="229"/>
    </location>
</feature>
<dbReference type="Pfam" id="PF00593">
    <property type="entry name" value="TonB_dep_Rec_b-barrel"/>
    <property type="match status" value="1"/>
</dbReference>
<evidence type="ECO:0000256" key="1">
    <source>
        <dbReference type="ARBA" id="ARBA00004571"/>
    </source>
</evidence>
<dbReference type="Gene3D" id="2.170.130.10">
    <property type="entry name" value="TonB-dependent receptor, plug domain"/>
    <property type="match status" value="1"/>
</dbReference>
<dbReference type="InterPro" id="IPR000531">
    <property type="entry name" value="Beta-barrel_TonB"/>
</dbReference>
<evidence type="ECO:0000256" key="7">
    <source>
        <dbReference type="ARBA" id="ARBA00023237"/>
    </source>
</evidence>
<evidence type="ECO:0000256" key="4">
    <source>
        <dbReference type="ARBA" id="ARBA00022692"/>
    </source>
</evidence>
<name>A0A2W5FCB4_9SPHI</name>
<dbReference type="InterPro" id="IPR037066">
    <property type="entry name" value="Plug_dom_sf"/>
</dbReference>
<dbReference type="Proteomes" id="UP000249645">
    <property type="component" value="Unassembled WGS sequence"/>
</dbReference>
<dbReference type="InterPro" id="IPR008969">
    <property type="entry name" value="CarboxyPept-like_regulatory"/>
</dbReference>
<dbReference type="InterPro" id="IPR012910">
    <property type="entry name" value="Plug_dom"/>
</dbReference>
<keyword evidence="2 8" id="KW-0813">Transport</keyword>
<dbReference type="Gene3D" id="2.40.170.20">
    <property type="entry name" value="TonB-dependent receptor, beta-barrel domain"/>
    <property type="match status" value="1"/>
</dbReference>
<comment type="subcellular location">
    <subcellularLocation>
        <location evidence="1 8">Cell outer membrane</location>
        <topology evidence="1 8">Multi-pass membrane protein</topology>
    </subcellularLocation>
</comment>
<feature type="domain" description="TonB-dependent receptor-like beta-barrel" evidence="10">
    <location>
        <begin position="440"/>
        <end position="885"/>
    </location>
</feature>
<dbReference type="SUPFAM" id="SSF56935">
    <property type="entry name" value="Porins"/>
    <property type="match status" value="1"/>
</dbReference>
<dbReference type="InterPro" id="IPR039426">
    <property type="entry name" value="TonB-dep_rcpt-like"/>
</dbReference>
<gene>
    <name evidence="12" type="ORF">DI598_00385</name>
</gene>
<accession>A0A2W5FCB4</accession>
<evidence type="ECO:0000256" key="5">
    <source>
        <dbReference type="ARBA" id="ARBA00023077"/>
    </source>
</evidence>
<organism evidence="12 13">
    <name type="scientific">Pseudopedobacter saltans</name>
    <dbReference type="NCBI Taxonomy" id="151895"/>
    <lineage>
        <taxon>Bacteria</taxon>
        <taxon>Pseudomonadati</taxon>
        <taxon>Bacteroidota</taxon>
        <taxon>Sphingobacteriia</taxon>
        <taxon>Sphingobacteriales</taxon>
        <taxon>Sphingobacteriaceae</taxon>
        <taxon>Pseudopedobacter</taxon>
    </lineage>
</organism>
<dbReference type="PROSITE" id="PS52016">
    <property type="entry name" value="TONB_DEPENDENT_REC_3"/>
    <property type="match status" value="1"/>
</dbReference>
<evidence type="ECO:0000313" key="13">
    <source>
        <dbReference type="Proteomes" id="UP000249645"/>
    </source>
</evidence>
<sequence length="1030" mass="112252">MSSRRLTRLLLSLFVLIVSLGKTYAQKITIKGDVKTTDSKAIDAATIKVEGAKGSVVFTDTSGAFTIEANNGSRIVVERVGYKPKTITVSQDISYYSIVLEGSGSDNLDEVIVTGLSTVKRKDFAGAVTTLKSRDLQDRPVGSFDQLLQGKIPGLLALTSSGQPGNSTTIIIRGQSSIAGGNNPLYIIDGVPVEAGVFQAYNPNDFATLDVLRDASASAMYGSRGAAGVIVATTKRGQAGKAQVTYNANIGVKSRPDFAYSAMSTAELLQAQEDYGRIVNGSTGSYQGTTSIPGWYYSKLNPRYQALTSAGQLAADQFMDSLRQINTNWMDEIFRNGTFGQHTLSISGGGERTRIYSAVDLYDEQGTTLRTDMKRIAFRNNFDYKDDKLSVSVSSNLAFIKRDFQQSTTTNSTGNPFLAWVIAPSYQTVRKADGSYNTGTGTKYVANNMLDLTNLDRNYNNQINANIGTTIGYKLPEHFSLNLFSGFSFRETQSTNYGSKLAYSRVSSTTLTTNAGFQTEGLTRYFGGDIRPSLNYNNTFNKDHSLNLTLMGEYLVELNKSFSMTGYGIDPRTPNTPAAITTATASNQLYPSLGGGKSRNSLMSGMLYGTYSYKEKYTFTGSYRQDGSSKLPSDKRWVGFYSVGGIWNAIEESFLTNSKVLSNLRVSLSYGGAGNNASGNFAYGDFGYLPQYTNGSYAGITTIYSNNAGNSDLTWEKVYQWNLGIDFGFLQNRLTGNVNFYHKETKDMFVNRTMSATAGYGTGATIVVNAGTMVNKGIELMLNYDVIRSHNFLWSLTGNASYNRNRVTSLGGESSYAYGTSLLEVGKPLGGQYTVKWAGVDQATGAPLYYKLDGTITSTYSSSDQQVFGTWEAPWKGGFGTSISYKGLSLDVNFSWQRGATKSDNMQYFAENLSGFLAAGYNQASSLNFWKQPGDVATTPSPLYSTNFASNLLHSADFLRLKDVTLTYAIPKDILSKTKVVKAASVFVQGWNLFMWTKWRGPDPEAGATNINLSEYPNPKSITGGVRITF</sequence>
<evidence type="ECO:0000256" key="3">
    <source>
        <dbReference type="ARBA" id="ARBA00022452"/>
    </source>
</evidence>
<evidence type="ECO:0000256" key="2">
    <source>
        <dbReference type="ARBA" id="ARBA00022448"/>
    </source>
</evidence>
<evidence type="ECO:0000256" key="9">
    <source>
        <dbReference type="RuleBase" id="RU003357"/>
    </source>
</evidence>
<keyword evidence="7 8" id="KW-0998">Cell outer membrane</keyword>
<dbReference type="NCBIfam" id="TIGR04056">
    <property type="entry name" value="OMP_RagA_SusC"/>
    <property type="match status" value="1"/>
</dbReference>
<protein>
    <recommendedName>
        <fullName evidence="14">SusC/RagA family TonB-linked outer membrane protein</fullName>
    </recommendedName>
</protein>
<proteinExistence type="inferred from homology"/>
<evidence type="ECO:0000259" key="11">
    <source>
        <dbReference type="Pfam" id="PF07715"/>
    </source>
</evidence>
<dbReference type="SUPFAM" id="SSF49464">
    <property type="entry name" value="Carboxypeptidase regulatory domain-like"/>
    <property type="match status" value="1"/>
</dbReference>
<dbReference type="AlphaFoldDB" id="A0A2W5FCB4"/>